<dbReference type="Proteomes" id="UP001152622">
    <property type="component" value="Chromosome 13"/>
</dbReference>
<gene>
    <name evidence="1" type="ORF">SKAU_G00306460</name>
</gene>
<evidence type="ECO:0000313" key="1">
    <source>
        <dbReference type="EMBL" id="KAJ8343317.1"/>
    </source>
</evidence>
<dbReference type="AlphaFoldDB" id="A0A9Q1IKT9"/>
<protein>
    <submittedName>
        <fullName evidence="1">Uncharacterized protein</fullName>
    </submittedName>
</protein>
<keyword evidence="2" id="KW-1185">Reference proteome</keyword>
<proteinExistence type="predicted"/>
<evidence type="ECO:0000313" key="2">
    <source>
        <dbReference type="Proteomes" id="UP001152622"/>
    </source>
</evidence>
<comment type="caution">
    <text evidence="1">The sequence shown here is derived from an EMBL/GenBank/DDBJ whole genome shotgun (WGS) entry which is preliminary data.</text>
</comment>
<name>A0A9Q1IKT9_SYNKA</name>
<sequence>MPLENSSYGRNTLRHQILGPMQSARIEELVRSGFLRRTRQSQWERRALHPPVALRFGPLQASQNDPPCGAIGTGGLLRGGAISAIHAGAPGSHNAICGQIDK</sequence>
<accession>A0A9Q1IKT9</accession>
<dbReference type="EMBL" id="JAINUF010000013">
    <property type="protein sequence ID" value="KAJ8343317.1"/>
    <property type="molecule type" value="Genomic_DNA"/>
</dbReference>
<reference evidence="1" key="1">
    <citation type="journal article" date="2023" name="Science">
        <title>Genome structures resolve the early diversification of teleost fishes.</title>
        <authorList>
            <person name="Parey E."/>
            <person name="Louis A."/>
            <person name="Montfort J."/>
            <person name="Bouchez O."/>
            <person name="Roques C."/>
            <person name="Iampietro C."/>
            <person name="Lluch J."/>
            <person name="Castinel A."/>
            <person name="Donnadieu C."/>
            <person name="Desvignes T."/>
            <person name="Floi Bucao C."/>
            <person name="Jouanno E."/>
            <person name="Wen M."/>
            <person name="Mejri S."/>
            <person name="Dirks R."/>
            <person name="Jansen H."/>
            <person name="Henkel C."/>
            <person name="Chen W.J."/>
            <person name="Zahm M."/>
            <person name="Cabau C."/>
            <person name="Klopp C."/>
            <person name="Thompson A.W."/>
            <person name="Robinson-Rechavi M."/>
            <person name="Braasch I."/>
            <person name="Lecointre G."/>
            <person name="Bobe J."/>
            <person name="Postlethwait J.H."/>
            <person name="Berthelot C."/>
            <person name="Roest Crollius H."/>
            <person name="Guiguen Y."/>
        </authorList>
    </citation>
    <scope>NUCLEOTIDE SEQUENCE</scope>
    <source>
        <strain evidence="1">WJC10195</strain>
    </source>
</reference>
<organism evidence="1 2">
    <name type="scientific">Synaphobranchus kaupii</name>
    <name type="common">Kaup's arrowtooth eel</name>
    <dbReference type="NCBI Taxonomy" id="118154"/>
    <lineage>
        <taxon>Eukaryota</taxon>
        <taxon>Metazoa</taxon>
        <taxon>Chordata</taxon>
        <taxon>Craniata</taxon>
        <taxon>Vertebrata</taxon>
        <taxon>Euteleostomi</taxon>
        <taxon>Actinopterygii</taxon>
        <taxon>Neopterygii</taxon>
        <taxon>Teleostei</taxon>
        <taxon>Anguilliformes</taxon>
        <taxon>Synaphobranchidae</taxon>
        <taxon>Synaphobranchus</taxon>
    </lineage>
</organism>